<gene>
    <name evidence="1" type="ORF">AYI69_g1772</name>
</gene>
<evidence type="ECO:0000313" key="1">
    <source>
        <dbReference type="EMBL" id="OMJ28750.1"/>
    </source>
</evidence>
<protein>
    <submittedName>
        <fullName evidence="1">Uncharacterized protein</fullName>
    </submittedName>
</protein>
<keyword evidence="2" id="KW-1185">Reference proteome</keyword>
<reference evidence="2" key="1">
    <citation type="submission" date="2017-01" db="EMBL/GenBank/DDBJ databases">
        <authorList>
            <person name="Wang Y."/>
            <person name="White M."/>
            <person name="Kvist S."/>
            <person name="Moncalvo J.-M."/>
        </authorList>
    </citation>
    <scope>NUCLEOTIDE SEQUENCE [LARGE SCALE GENOMIC DNA]</scope>
    <source>
        <strain evidence="2">ID-206-W2</strain>
    </source>
</reference>
<name>A0A1R1YPH8_9FUNG</name>
<evidence type="ECO:0000313" key="2">
    <source>
        <dbReference type="Proteomes" id="UP000187429"/>
    </source>
</evidence>
<proteinExistence type="predicted"/>
<accession>A0A1R1YPH8</accession>
<comment type="caution">
    <text evidence="1">The sequence shown here is derived from an EMBL/GenBank/DDBJ whole genome shotgun (WGS) entry which is preliminary data.</text>
</comment>
<dbReference type="AlphaFoldDB" id="A0A1R1YPH8"/>
<dbReference type="EMBL" id="LSSM01000490">
    <property type="protein sequence ID" value="OMJ28750.1"/>
    <property type="molecule type" value="Genomic_DNA"/>
</dbReference>
<organism evidence="1 2">
    <name type="scientific">Smittium culicis</name>
    <dbReference type="NCBI Taxonomy" id="133412"/>
    <lineage>
        <taxon>Eukaryota</taxon>
        <taxon>Fungi</taxon>
        <taxon>Fungi incertae sedis</taxon>
        <taxon>Zoopagomycota</taxon>
        <taxon>Kickxellomycotina</taxon>
        <taxon>Harpellomycetes</taxon>
        <taxon>Harpellales</taxon>
        <taxon>Legeriomycetaceae</taxon>
        <taxon>Smittium</taxon>
    </lineage>
</organism>
<sequence>MVPLRRSLSSVEKYSQRPEIAGLSPMKFEQYTTIFEVYESKRTRICKYGCFRDSLVYHQQHNIDERNLGYKHTTEIIKRQRSCDFSTCVKAARFILEISKSPNADGKHYK</sequence>
<dbReference type="Proteomes" id="UP000187429">
    <property type="component" value="Unassembled WGS sequence"/>
</dbReference>